<organism evidence="4 5">
    <name type="scientific">Desulfoluna spongiiphila</name>
    <dbReference type="NCBI Taxonomy" id="419481"/>
    <lineage>
        <taxon>Bacteria</taxon>
        <taxon>Pseudomonadati</taxon>
        <taxon>Thermodesulfobacteriota</taxon>
        <taxon>Desulfobacteria</taxon>
        <taxon>Desulfobacterales</taxon>
        <taxon>Desulfolunaceae</taxon>
        <taxon>Desulfoluna</taxon>
    </lineage>
</organism>
<dbReference type="Pfam" id="PF06253">
    <property type="entry name" value="MTTB"/>
    <property type="match status" value="1"/>
</dbReference>
<protein>
    <submittedName>
        <fullName evidence="4">Trimethylamine---corrinoid protein Co-methyltransferase</fullName>
    </submittedName>
</protein>
<evidence type="ECO:0000256" key="1">
    <source>
        <dbReference type="ARBA" id="ARBA00007137"/>
    </source>
</evidence>
<evidence type="ECO:0000313" key="5">
    <source>
        <dbReference type="Proteomes" id="UP000198870"/>
    </source>
</evidence>
<dbReference type="InterPro" id="IPR010426">
    <property type="entry name" value="MTTB_MeTrfase"/>
</dbReference>
<name>A0A1G5AVV4_9BACT</name>
<comment type="similarity">
    <text evidence="1">Belongs to the trimethylamine methyltransferase family.</text>
</comment>
<evidence type="ECO:0000313" key="4">
    <source>
        <dbReference type="EMBL" id="SCX82052.1"/>
    </source>
</evidence>
<dbReference type="EMBL" id="FMUX01000001">
    <property type="protein sequence ID" value="SCX82052.1"/>
    <property type="molecule type" value="Genomic_DNA"/>
</dbReference>
<sequence length="472" mass="50839">MNEKLQKIHQASMTILREVGVRLHHRQTLETLQKNGIRVEGETAFFTEDQIMERIRQAPSHFTLHARNPEHNVTIGAGTTAYIGGYGSPAIIEADGSRRNATLADYLRFIKLVHQTPEFCINGGILAQPSDIPAEQFQLIMTYAAMRFSDKCIMSQPGSAPEVEAVMEMAALLFGGREALREKPRLIALINTLSPLQMDSHTLETLWAYATHRQPVIIGAGVMCGTTAPVTLAGSLAQGNAETLAGVAIAQIIQPGTPVVMAINTTPVDMRTAGVNIGSPDHALAVTYCAGLSRMYGIPCRCGGTNTDANGPTAQSGAEAMMSMFVSVQEKVSLVIHSAGILDGWAAMSFEKFIADVDIIRRVERFFADTPIDDDALAVEAVRSAGPGGQYLTSPHTMKNCRKASWISGIALSGPLPEGTTAFEASIGKIHQTMEALVKTYKEPALAPEAQEALENYLKEKGVDLTVLNHLT</sequence>
<dbReference type="STRING" id="419481.SAMN05216233_101483"/>
<dbReference type="GO" id="GO:0008168">
    <property type="term" value="F:methyltransferase activity"/>
    <property type="evidence" value="ECO:0007669"/>
    <property type="project" value="UniProtKB-KW"/>
</dbReference>
<evidence type="ECO:0000256" key="3">
    <source>
        <dbReference type="ARBA" id="ARBA00022679"/>
    </source>
</evidence>
<keyword evidence="3 4" id="KW-0808">Transferase</keyword>
<dbReference type="Proteomes" id="UP000198870">
    <property type="component" value="Unassembled WGS sequence"/>
</dbReference>
<keyword evidence="2 4" id="KW-0489">Methyltransferase</keyword>
<accession>A0A1G5AVV4</accession>
<dbReference type="GO" id="GO:0032259">
    <property type="term" value="P:methylation"/>
    <property type="evidence" value="ECO:0007669"/>
    <property type="project" value="UniProtKB-KW"/>
</dbReference>
<dbReference type="RefSeq" id="WP_092207815.1">
    <property type="nucleotide sequence ID" value="NZ_FMUX01000001.1"/>
</dbReference>
<keyword evidence="5" id="KW-1185">Reference proteome</keyword>
<dbReference type="InterPro" id="IPR038601">
    <property type="entry name" value="MttB-like_sf"/>
</dbReference>
<gene>
    <name evidence="4" type="ORF">SAMN05216233_101483</name>
</gene>
<dbReference type="GO" id="GO:0015948">
    <property type="term" value="P:methanogenesis"/>
    <property type="evidence" value="ECO:0007669"/>
    <property type="project" value="InterPro"/>
</dbReference>
<reference evidence="4 5" key="1">
    <citation type="submission" date="2016-10" db="EMBL/GenBank/DDBJ databases">
        <authorList>
            <person name="de Groot N.N."/>
        </authorList>
    </citation>
    <scope>NUCLEOTIDE SEQUENCE [LARGE SCALE GENOMIC DNA]</scope>
    <source>
        <strain evidence="4 5">AA1</strain>
    </source>
</reference>
<dbReference type="AlphaFoldDB" id="A0A1G5AVV4"/>
<dbReference type="OrthoDB" id="9815793at2"/>
<proteinExistence type="inferred from homology"/>
<evidence type="ECO:0000256" key="2">
    <source>
        <dbReference type="ARBA" id="ARBA00022603"/>
    </source>
</evidence>
<dbReference type="Gene3D" id="3.20.20.480">
    <property type="entry name" value="Trimethylamine methyltransferase-like"/>
    <property type="match status" value="1"/>
</dbReference>